<keyword evidence="5" id="KW-0479">Metal-binding</keyword>
<dbReference type="Gene3D" id="3.40.50.300">
    <property type="entry name" value="P-loop containing nucleotide triphosphate hydrolases"/>
    <property type="match status" value="1"/>
</dbReference>
<gene>
    <name evidence="5" type="primary">adk</name>
    <name evidence="9" type="ORF">A3B87_03645</name>
</gene>
<dbReference type="PROSITE" id="PS00113">
    <property type="entry name" value="ADENYLATE_KINASE"/>
    <property type="match status" value="1"/>
</dbReference>
<dbReference type="InterPro" id="IPR006259">
    <property type="entry name" value="Adenyl_kin_sub"/>
</dbReference>
<dbReference type="EC" id="2.7.4.3" evidence="5 7"/>
<feature type="binding site" evidence="5">
    <location>
        <begin position="135"/>
        <end position="136"/>
    </location>
    <ligand>
        <name>ATP</name>
        <dbReference type="ChEBI" id="CHEBI:30616"/>
    </ligand>
</feature>
<proteinExistence type="inferred from homology"/>
<feature type="region of interest" description="NMP" evidence="5">
    <location>
        <begin position="35"/>
        <end position="64"/>
    </location>
</feature>
<feature type="binding site" evidence="5">
    <location>
        <position position="159"/>
    </location>
    <ligand>
        <name>AMP</name>
        <dbReference type="ChEBI" id="CHEBI:456215"/>
    </ligand>
</feature>
<dbReference type="CDD" id="cd01428">
    <property type="entry name" value="ADK"/>
    <property type="match status" value="1"/>
</dbReference>
<dbReference type="InterPro" id="IPR007862">
    <property type="entry name" value="Adenylate_kinase_lid-dom"/>
</dbReference>
<keyword evidence="2 5" id="KW-0545">Nucleotide biosynthesis</keyword>
<comment type="function">
    <text evidence="5">Catalyzes the reversible transfer of the terminal phosphate group between ATP and AMP. Plays an important role in cellular energy homeostasis and in adenine nucleotide metabolism.</text>
</comment>
<dbReference type="STRING" id="1798561.A3B87_03645"/>
<dbReference type="EMBL" id="MFMW01000022">
    <property type="protein sequence ID" value="OGG87073.1"/>
    <property type="molecule type" value="Genomic_DNA"/>
</dbReference>
<evidence type="ECO:0000313" key="9">
    <source>
        <dbReference type="EMBL" id="OGG87073.1"/>
    </source>
</evidence>
<evidence type="ECO:0000256" key="5">
    <source>
        <dbReference type="HAMAP-Rule" id="MF_00235"/>
    </source>
</evidence>
<keyword evidence="4 5" id="KW-0418">Kinase</keyword>
<dbReference type="GO" id="GO:0005524">
    <property type="term" value="F:ATP binding"/>
    <property type="evidence" value="ECO:0007669"/>
    <property type="project" value="UniProtKB-UniRule"/>
</dbReference>
<feature type="binding site" evidence="5">
    <location>
        <position position="152"/>
    </location>
    <ligand>
        <name>Zn(2+)</name>
        <dbReference type="ChEBI" id="CHEBI:29105"/>
        <note>structural</note>
    </ligand>
</feature>
<evidence type="ECO:0000256" key="6">
    <source>
        <dbReference type="RuleBase" id="RU003330"/>
    </source>
</evidence>
<dbReference type="Pfam" id="PF05191">
    <property type="entry name" value="ADK_lid"/>
    <property type="match status" value="1"/>
</dbReference>
<name>A0A1F6FMH9_9BACT</name>
<dbReference type="GO" id="GO:0044209">
    <property type="term" value="P:AMP salvage"/>
    <property type="evidence" value="ECO:0007669"/>
    <property type="project" value="UniProtKB-UniRule"/>
</dbReference>
<evidence type="ECO:0000256" key="3">
    <source>
        <dbReference type="ARBA" id="ARBA00022741"/>
    </source>
</evidence>
<dbReference type="PRINTS" id="PR00094">
    <property type="entry name" value="ADENYLTKNASE"/>
</dbReference>
<comment type="domain">
    <text evidence="5">Consists of three domains, a large central CORE domain and two small peripheral domains, NMPbind and LID, which undergo movements during catalysis. The LID domain closes over the site of phosphoryl transfer upon ATP binding. Assembling and dissambling the active center during each catalytic cycle provides an effective means to prevent ATP hydrolysis. Some bacteria have evolved a zinc-coordinating structure that stabilizes the LID domain.</text>
</comment>
<comment type="subcellular location">
    <subcellularLocation>
        <location evidence="5 7">Cytoplasm</location>
    </subcellularLocation>
</comment>
<organism evidence="9 10">
    <name type="scientific">Candidatus Kuenenbacteria bacterium RIFCSPHIGHO2_02_FULL_39_13</name>
    <dbReference type="NCBI Taxonomy" id="1798561"/>
    <lineage>
        <taxon>Bacteria</taxon>
        <taxon>Candidatus Kueneniibacteriota</taxon>
    </lineage>
</organism>
<evidence type="ECO:0000259" key="8">
    <source>
        <dbReference type="Pfam" id="PF05191"/>
    </source>
</evidence>
<evidence type="ECO:0000256" key="4">
    <source>
        <dbReference type="ARBA" id="ARBA00022777"/>
    </source>
</evidence>
<evidence type="ECO:0000313" key="10">
    <source>
        <dbReference type="Proteomes" id="UP000179136"/>
    </source>
</evidence>
<dbReference type="GO" id="GO:0004017">
    <property type="term" value="F:AMP kinase activity"/>
    <property type="evidence" value="ECO:0007669"/>
    <property type="project" value="UniProtKB-UniRule"/>
</dbReference>
<reference evidence="9 10" key="1">
    <citation type="journal article" date="2016" name="Nat. Commun.">
        <title>Thousands of microbial genomes shed light on interconnected biogeochemical processes in an aquifer system.</title>
        <authorList>
            <person name="Anantharaman K."/>
            <person name="Brown C.T."/>
            <person name="Hug L.A."/>
            <person name="Sharon I."/>
            <person name="Castelle C.J."/>
            <person name="Probst A.J."/>
            <person name="Thomas B.C."/>
            <person name="Singh A."/>
            <person name="Wilkins M.J."/>
            <person name="Karaoz U."/>
            <person name="Brodie E.L."/>
            <person name="Williams K.H."/>
            <person name="Hubbard S.S."/>
            <person name="Banfield J.F."/>
        </authorList>
    </citation>
    <scope>NUCLEOTIDE SEQUENCE [LARGE SCALE GENOMIC DNA]</scope>
</reference>
<feature type="region of interest" description="LID" evidence="5">
    <location>
        <begin position="125"/>
        <end position="162"/>
    </location>
</feature>
<dbReference type="InterPro" id="IPR027417">
    <property type="entry name" value="P-loop_NTPase"/>
</dbReference>
<dbReference type="Proteomes" id="UP000179136">
    <property type="component" value="Unassembled WGS sequence"/>
</dbReference>
<evidence type="ECO:0000256" key="7">
    <source>
        <dbReference type="RuleBase" id="RU003331"/>
    </source>
</evidence>
<comment type="catalytic activity">
    <reaction evidence="5 7">
        <text>AMP + ATP = 2 ADP</text>
        <dbReference type="Rhea" id="RHEA:12973"/>
        <dbReference type="ChEBI" id="CHEBI:30616"/>
        <dbReference type="ChEBI" id="CHEBI:456215"/>
        <dbReference type="ChEBI" id="CHEBI:456216"/>
        <dbReference type="EC" id="2.7.4.3"/>
    </reaction>
</comment>
<feature type="binding site" evidence="5">
    <location>
        <position position="96"/>
    </location>
    <ligand>
        <name>AMP</name>
        <dbReference type="ChEBI" id="CHEBI:456215"/>
    </ligand>
</feature>
<feature type="binding site" evidence="5">
    <location>
        <position position="129"/>
    </location>
    <ligand>
        <name>Zn(2+)</name>
        <dbReference type="ChEBI" id="CHEBI:29105"/>
        <note>structural</note>
    </ligand>
</feature>
<comment type="pathway">
    <text evidence="5">Purine metabolism; AMP biosynthesis via salvage pathway; AMP from ADP: step 1/1.</text>
</comment>
<dbReference type="UniPathway" id="UPA00588">
    <property type="reaction ID" value="UER00649"/>
</dbReference>
<evidence type="ECO:0000256" key="1">
    <source>
        <dbReference type="ARBA" id="ARBA00022679"/>
    </source>
</evidence>
<keyword evidence="5 7" id="KW-0067">ATP-binding</keyword>
<keyword evidence="3 5" id="KW-0547">Nucleotide-binding</keyword>
<feature type="binding site" evidence="5">
    <location>
        <position position="126"/>
    </location>
    <ligand>
        <name>ATP</name>
        <dbReference type="ChEBI" id="CHEBI:30616"/>
    </ligand>
</feature>
<dbReference type="GO" id="GO:0005737">
    <property type="term" value="C:cytoplasm"/>
    <property type="evidence" value="ECO:0007669"/>
    <property type="project" value="UniProtKB-SubCell"/>
</dbReference>
<dbReference type="InterPro" id="IPR033690">
    <property type="entry name" value="Adenylat_kinase_CS"/>
</dbReference>
<feature type="binding site" evidence="5">
    <location>
        <begin position="89"/>
        <end position="92"/>
    </location>
    <ligand>
        <name>AMP</name>
        <dbReference type="ChEBI" id="CHEBI:456215"/>
    </ligand>
</feature>
<dbReference type="HAMAP" id="MF_00235">
    <property type="entry name" value="Adenylate_kinase_Adk"/>
    <property type="match status" value="1"/>
</dbReference>
<feature type="binding site" evidence="5">
    <location>
        <position position="170"/>
    </location>
    <ligand>
        <name>AMP</name>
        <dbReference type="ChEBI" id="CHEBI:456215"/>
    </ligand>
</feature>
<feature type="binding site" evidence="5">
    <location>
        <position position="132"/>
    </location>
    <ligand>
        <name>Zn(2+)</name>
        <dbReference type="ChEBI" id="CHEBI:29105"/>
        <note>structural</note>
    </ligand>
</feature>
<accession>A0A1F6FMH9</accession>
<dbReference type="Pfam" id="PF00406">
    <property type="entry name" value="ADK"/>
    <property type="match status" value="1"/>
</dbReference>
<dbReference type="NCBIfam" id="TIGR01351">
    <property type="entry name" value="adk"/>
    <property type="match status" value="1"/>
</dbReference>
<feature type="binding site" evidence="5">
    <location>
        <begin position="15"/>
        <end position="20"/>
    </location>
    <ligand>
        <name>ATP</name>
        <dbReference type="ChEBI" id="CHEBI:30616"/>
    </ligand>
</feature>
<feature type="domain" description="Adenylate kinase active site lid" evidence="8">
    <location>
        <begin position="126"/>
        <end position="161"/>
    </location>
</feature>
<dbReference type="AlphaFoldDB" id="A0A1F6FMH9"/>
<feature type="binding site" evidence="5">
    <location>
        <position position="41"/>
    </location>
    <ligand>
        <name>AMP</name>
        <dbReference type="ChEBI" id="CHEBI:456215"/>
    </ligand>
</feature>
<feature type="binding site" evidence="5">
    <location>
        <position position="36"/>
    </location>
    <ligand>
        <name>AMP</name>
        <dbReference type="ChEBI" id="CHEBI:456215"/>
    </ligand>
</feature>
<dbReference type="InterPro" id="IPR000850">
    <property type="entry name" value="Adenylat/UMP-CMP_kin"/>
</dbReference>
<feature type="binding site" evidence="5">
    <location>
        <position position="149"/>
    </location>
    <ligand>
        <name>Zn(2+)</name>
        <dbReference type="ChEBI" id="CHEBI:29105"/>
        <note>structural</note>
    </ligand>
</feature>
<keyword evidence="5" id="KW-0862">Zinc</keyword>
<comment type="caution">
    <text evidence="5">Lacks conserved residue(s) required for the propagation of feature annotation.</text>
</comment>
<comment type="caution">
    <text evidence="9">The sequence shown here is derived from an EMBL/GenBank/DDBJ whole genome shotgun (WGS) entry which is preliminary data.</text>
</comment>
<keyword evidence="1 5" id="KW-0808">Transferase</keyword>
<dbReference type="PANTHER" id="PTHR23359">
    <property type="entry name" value="NUCLEOTIDE KINASE"/>
    <property type="match status" value="1"/>
</dbReference>
<feature type="binding site" evidence="5">
    <location>
        <position position="198"/>
    </location>
    <ligand>
        <name>ATP</name>
        <dbReference type="ChEBI" id="CHEBI:30616"/>
    </ligand>
</feature>
<protein>
    <recommendedName>
        <fullName evidence="5 7">Adenylate kinase</fullName>
        <shortName evidence="5">AK</shortName>
        <ecNumber evidence="5 7">2.7.4.3</ecNumber>
    </recommendedName>
    <alternativeName>
        <fullName evidence="5">ATP-AMP transphosphorylase</fullName>
    </alternativeName>
    <alternativeName>
        <fullName evidence="5">ATP:AMP phosphotransferase</fullName>
    </alternativeName>
    <alternativeName>
        <fullName evidence="5">Adenylate monophosphate kinase</fullName>
    </alternativeName>
</protein>
<dbReference type="SUPFAM" id="SSF52540">
    <property type="entry name" value="P-loop containing nucleoside triphosphate hydrolases"/>
    <property type="match status" value="1"/>
</dbReference>
<evidence type="ECO:0000256" key="2">
    <source>
        <dbReference type="ARBA" id="ARBA00022727"/>
    </source>
</evidence>
<keyword evidence="5" id="KW-0963">Cytoplasm</keyword>
<comment type="subunit">
    <text evidence="5 7">Monomer.</text>
</comment>
<comment type="similarity">
    <text evidence="5 6">Belongs to the adenylate kinase family.</text>
</comment>
<sequence length="212" mass="23974">MANKIHKILLIGPQASGKGTQAEMLSQKYNLPVFSTGNILRQQVAKGDDLGKQVAEIINKGRLAPDDLVNKIIAEKIKSVGGQGYILDGYPRNLSQANFLAAKDKLTHVFEIYISDKEAVRRISERRTCSKCQTVYHLKYNPPKSEGVCDKDGEALIIRADEREEVVKTRLKNYHQLTEPLLEFYQEQGVYHKINGEQSILKVSEDILKMFK</sequence>
<dbReference type="GO" id="GO:0008270">
    <property type="term" value="F:zinc ion binding"/>
    <property type="evidence" value="ECO:0007669"/>
    <property type="project" value="UniProtKB-UniRule"/>
</dbReference>
<dbReference type="FunFam" id="3.40.50.300:FF:000106">
    <property type="entry name" value="Adenylate kinase mitochondrial"/>
    <property type="match status" value="1"/>
</dbReference>